<dbReference type="SUPFAM" id="SSF54928">
    <property type="entry name" value="RNA-binding domain, RBD"/>
    <property type="match status" value="1"/>
</dbReference>
<evidence type="ECO:0000313" key="4">
    <source>
        <dbReference type="Proteomes" id="UP001153148"/>
    </source>
</evidence>
<gene>
    <name evidence="3" type="ORF">TPAB3V08_LOCUS2069</name>
</gene>
<dbReference type="Proteomes" id="UP001153148">
    <property type="component" value="Unassembled WGS sequence"/>
</dbReference>
<evidence type="ECO:0000256" key="1">
    <source>
        <dbReference type="ARBA" id="ARBA00022884"/>
    </source>
</evidence>
<dbReference type="Gene3D" id="3.30.70.330">
    <property type="match status" value="1"/>
</dbReference>
<name>A0ABN7NGR2_TIMPD</name>
<keyword evidence="4" id="KW-1185">Reference proteome</keyword>
<dbReference type="InterPro" id="IPR000504">
    <property type="entry name" value="RRM_dom"/>
</dbReference>
<organism evidence="3 4">
    <name type="scientific">Timema podura</name>
    <name type="common">Walking stick</name>
    <dbReference type="NCBI Taxonomy" id="61482"/>
    <lineage>
        <taxon>Eukaryota</taxon>
        <taxon>Metazoa</taxon>
        <taxon>Ecdysozoa</taxon>
        <taxon>Arthropoda</taxon>
        <taxon>Hexapoda</taxon>
        <taxon>Insecta</taxon>
        <taxon>Pterygota</taxon>
        <taxon>Neoptera</taxon>
        <taxon>Polyneoptera</taxon>
        <taxon>Phasmatodea</taxon>
        <taxon>Timematodea</taxon>
        <taxon>Timematoidea</taxon>
        <taxon>Timematidae</taxon>
        <taxon>Timema</taxon>
    </lineage>
</organism>
<reference evidence="3" key="1">
    <citation type="submission" date="2021-03" db="EMBL/GenBank/DDBJ databases">
        <authorList>
            <person name="Tran Van P."/>
        </authorList>
    </citation>
    <scope>NUCLEOTIDE SEQUENCE</scope>
</reference>
<accession>A0ABN7NGR2</accession>
<dbReference type="InterPro" id="IPR012677">
    <property type="entry name" value="Nucleotide-bd_a/b_plait_sf"/>
</dbReference>
<proteinExistence type="predicted"/>
<evidence type="ECO:0000313" key="3">
    <source>
        <dbReference type="EMBL" id="CAG2055056.1"/>
    </source>
</evidence>
<protein>
    <recommendedName>
        <fullName evidence="2">RRM domain-containing protein</fullName>
    </recommendedName>
</protein>
<comment type="caution">
    <text evidence="3">The sequence shown here is derived from an EMBL/GenBank/DDBJ whole genome shotgun (WGS) entry which is preliminary data.</text>
</comment>
<dbReference type="Pfam" id="PF00076">
    <property type="entry name" value="RRM_1"/>
    <property type="match status" value="1"/>
</dbReference>
<sequence length="142" mass="17017">MARHNSRRNFPPEYAEEFWIEDEFDDEYYDVGQQGDVWSPIEDNFKLYVGNVPMEMPQAKIDILFRRFGDPIEIYRCPNKPLSNMTWCLITYASYIEALQTIKGINQKPPYYLIVKFARTEEEKQHFKMKAVAQPYETPYLR</sequence>
<dbReference type="CDD" id="cd00590">
    <property type="entry name" value="RRM_SF"/>
    <property type="match status" value="1"/>
</dbReference>
<dbReference type="EMBL" id="CAJPIN010002028">
    <property type="protein sequence ID" value="CAG2055056.1"/>
    <property type="molecule type" value="Genomic_DNA"/>
</dbReference>
<dbReference type="InterPro" id="IPR035979">
    <property type="entry name" value="RBD_domain_sf"/>
</dbReference>
<feature type="domain" description="RRM" evidence="2">
    <location>
        <begin position="47"/>
        <end position="107"/>
    </location>
</feature>
<keyword evidence="1" id="KW-0694">RNA-binding</keyword>
<evidence type="ECO:0000259" key="2">
    <source>
        <dbReference type="Pfam" id="PF00076"/>
    </source>
</evidence>